<sequence length="44" mass="4917">MLSCSGGAASKQSFPYWCMNFQPREILTIICMMTVLNNYHGNAS</sequence>
<name>A0A2P5DWY3_PARAD</name>
<keyword evidence="2" id="KW-1185">Reference proteome</keyword>
<dbReference type="OrthoDB" id="10396615at2759"/>
<reference evidence="2" key="1">
    <citation type="submission" date="2016-06" db="EMBL/GenBank/DDBJ databases">
        <title>Parallel loss of symbiosis genes in relatives of nitrogen-fixing non-legume Parasponia.</title>
        <authorList>
            <person name="Van Velzen R."/>
            <person name="Holmer R."/>
            <person name="Bu F."/>
            <person name="Rutten L."/>
            <person name="Van Zeijl A."/>
            <person name="Liu W."/>
            <person name="Santuari L."/>
            <person name="Cao Q."/>
            <person name="Sharma T."/>
            <person name="Shen D."/>
            <person name="Roswanjaya Y."/>
            <person name="Wardhani T."/>
            <person name="Kalhor M.S."/>
            <person name="Jansen J."/>
            <person name="Van den Hoogen J."/>
            <person name="Gungor B."/>
            <person name="Hartog M."/>
            <person name="Hontelez J."/>
            <person name="Verver J."/>
            <person name="Yang W.-C."/>
            <person name="Schijlen E."/>
            <person name="Repin R."/>
            <person name="Schilthuizen M."/>
            <person name="Schranz E."/>
            <person name="Heidstra R."/>
            <person name="Miyata K."/>
            <person name="Fedorova E."/>
            <person name="Kohlen W."/>
            <person name="Bisseling T."/>
            <person name="Smit S."/>
            <person name="Geurts R."/>
        </authorList>
    </citation>
    <scope>NUCLEOTIDE SEQUENCE [LARGE SCALE GENOMIC DNA]</scope>
    <source>
        <strain evidence="2">cv. WU1-14</strain>
    </source>
</reference>
<protein>
    <submittedName>
        <fullName evidence="1">Uncharacterized protein</fullName>
    </submittedName>
</protein>
<comment type="caution">
    <text evidence="1">The sequence shown here is derived from an EMBL/GenBank/DDBJ whole genome shotgun (WGS) entry which is preliminary data.</text>
</comment>
<proteinExistence type="predicted"/>
<organism evidence="1 2">
    <name type="scientific">Parasponia andersonii</name>
    <name type="common">Sponia andersonii</name>
    <dbReference type="NCBI Taxonomy" id="3476"/>
    <lineage>
        <taxon>Eukaryota</taxon>
        <taxon>Viridiplantae</taxon>
        <taxon>Streptophyta</taxon>
        <taxon>Embryophyta</taxon>
        <taxon>Tracheophyta</taxon>
        <taxon>Spermatophyta</taxon>
        <taxon>Magnoliopsida</taxon>
        <taxon>eudicotyledons</taxon>
        <taxon>Gunneridae</taxon>
        <taxon>Pentapetalae</taxon>
        <taxon>rosids</taxon>
        <taxon>fabids</taxon>
        <taxon>Rosales</taxon>
        <taxon>Cannabaceae</taxon>
        <taxon>Parasponia</taxon>
    </lineage>
</organism>
<dbReference type="EMBL" id="JXTB01000012">
    <property type="protein sequence ID" value="PON77806.1"/>
    <property type="molecule type" value="Genomic_DNA"/>
</dbReference>
<accession>A0A2P5DWY3</accession>
<gene>
    <name evidence="1" type="ORF">PanWU01x14_025620</name>
</gene>
<evidence type="ECO:0000313" key="1">
    <source>
        <dbReference type="EMBL" id="PON77806.1"/>
    </source>
</evidence>
<dbReference type="AlphaFoldDB" id="A0A2P5DWY3"/>
<dbReference type="Proteomes" id="UP000237105">
    <property type="component" value="Unassembled WGS sequence"/>
</dbReference>
<evidence type="ECO:0000313" key="2">
    <source>
        <dbReference type="Proteomes" id="UP000237105"/>
    </source>
</evidence>